<dbReference type="PANTHER" id="PTHR11877:SF99">
    <property type="entry name" value="1,3,6,8-TETRAHYDROXYNAPHTHALENE SYNTHASE"/>
    <property type="match status" value="1"/>
</dbReference>
<dbReference type="GO" id="GO:0030639">
    <property type="term" value="P:polyketide biosynthetic process"/>
    <property type="evidence" value="ECO:0007669"/>
    <property type="project" value="TreeGrafter"/>
</dbReference>
<dbReference type="Pfam" id="PF08392">
    <property type="entry name" value="FAE1_CUT1_RppA"/>
    <property type="match status" value="1"/>
</dbReference>
<dbReference type="GO" id="GO:0016020">
    <property type="term" value="C:membrane"/>
    <property type="evidence" value="ECO:0007669"/>
    <property type="project" value="InterPro"/>
</dbReference>
<evidence type="ECO:0000259" key="6">
    <source>
        <dbReference type="Pfam" id="PF08392"/>
    </source>
</evidence>
<organism evidence="7 8">
    <name type="scientific">Hyella patelloides LEGE 07179</name>
    <dbReference type="NCBI Taxonomy" id="945734"/>
    <lineage>
        <taxon>Bacteria</taxon>
        <taxon>Bacillati</taxon>
        <taxon>Cyanobacteriota</taxon>
        <taxon>Cyanophyceae</taxon>
        <taxon>Pleurocapsales</taxon>
        <taxon>Hyellaceae</taxon>
        <taxon>Hyella</taxon>
    </lineage>
</organism>
<feature type="domain" description="Chalcone/stilbene synthase C-terminal" evidence="5">
    <location>
        <begin position="239"/>
        <end position="372"/>
    </location>
</feature>
<dbReference type="InterPro" id="IPR011141">
    <property type="entry name" value="Polyketide_synthase_type-III"/>
</dbReference>
<dbReference type="GO" id="GO:0016747">
    <property type="term" value="F:acyltransferase activity, transferring groups other than amino-acyl groups"/>
    <property type="evidence" value="ECO:0007669"/>
    <property type="project" value="InterPro"/>
</dbReference>
<dbReference type="GO" id="GO:0006633">
    <property type="term" value="P:fatty acid biosynthetic process"/>
    <property type="evidence" value="ECO:0007669"/>
    <property type="project" value="InterPro"/>
</dbReference>
<evidence type="ECO:0000256" key="3">
    <source>
        <dbReference type="ARBA" id="ARBA00023315"/>
    </source>
</evidence>
<feature type="domain" description="FAE" evidence="6">
    <location>
        <begin position="72"/>
        <end position="171"/>
    </location>
</feature>
<dbReference type="SUPFAM" id="SSF53901">
    <property type="entry name" value="Thiolase-like"/>
    <property type="match status" value="2"/>
</dbReference>
<gene>
    <name evidence="7" type="ORF">H1P_1250003</name>
</gene>
<reference evidence="7 8" key="1">
    <citation type="submission" date="2019-01" db="EMBL/GenBank/DDBJ databases">
        <authorList>
            <person name="Brito A."/>
        </authorList>
    </citation>
    <scope>NUCLEOTIDE SEQUENCE [LARGE SCALE GENOMIC DNA]</scope>
    <source>
        <strain evidence="7">1</strain>
    </source>
</reference>
<keyword evidence="3" id="KW-0012">Acyltransferase</keyword>
<dbReference type="InterPro" id="IPR012328">
    <property type="entry name" value="Chalcone/stilbene_synt_C"/>
</dbReference>
<evidence type="ECO:0000313" key="8">
    <source>
        <dbReference type="Proteomes" id="UP000320055"/>
    </source>
</evidence>
<accession>A0A563VKC9</accession>
<name>A0A563VKC9_9CYAN</name>
<evidence type="ECO:0000256" key="1">
    <source>
        <dbReference type="ARBA" id="ARBA00005531"/>
    </source>
</evidence>
<dbReference type="AlphaFoldDB" id="A0A563VKC9"/>
<dbReference type="Proteomes" id="UP000320055">
    <property type="component" value="Unassembled WGS sequence"/>
</dbReference>
<comment type="similarity">
    <text evidence="1">Belongs to the thiolase-like superfamily. Chalcone/stilbene synthases family.</text>
</comment>
<evidence type="ECO:0000256" key="4">
    <source>
        <dbReference type="PIRSR" id="PIRSR000451-1"/>
    </source>
</evidence>
<dbReference type="Pfam" id="PF02797">
    <property type="entry name" value="Chal_sti_synt_C"/>
    <property type="match status" value="1"/>
</dbReference>
<dbReference type="Gene3D" id="3.40.47.10">
    <property type="match status" value="2"/>
</dbReference>
<evidence type="ECO:0000259" key="5">
    <source>
        <dbReference type="Pfam" id="PF02797"/>
    </source>
</evidence>
<dbReference type="InterPro" id="IPR013601">
    <property type="entry name" value="FAE1_typ3_polyketide_synth"/>
</dbReference>
<dbReference type="PANTHER" id="PTHR11877">
    <property type="entry name" value="HYDROXYMETHYLGLUTARYL-COA SYNTHASE"/>
    <property type="match status" value="1"/>
</dbReference>
<dbReference type="PIRSF" id="PIRSF000451">
    <property type="entry name" value="PKS_III"/>
    <property type="match status" value="1"/>
</dbReference>
<dbReference type="OrthoDB" id="9786288at2"/>
<evidence type="ECO:0000256" key="2">
    <source>
        <dbReference type="ARBA" id="ARBA00022679"/>
    </source>
</evidence>
<keyword evidence="8" id="KW-1185">Reference proteome</keyword>
<dbReference type="RefSeq" id="WP_144869709.1">
    <property type="nucleotide sequence ID" value="NZ_LR213878.1"/>
</dbReference>
<protein>
    <submittedName>
        <fullName evidence="7">3-oxoacyl-(Acyl-carrier-protein) synthase</fullName>
    </submittedName>
</protein>
<evidence type="ECO:0000313" key="7">
    <source>
        <dbReference type="EMBL" id="VEP11899.1"/>
    </source>
</evidence>
<sequence length="373" mass="40700">MAYIVTTSTGFPEHYYPQEVLATALKKYFLMMDLDFDLETIDRFFTNVKINGRYFTFPLDSFYDPPGVAQVANEAITKCLNAIETTVNKLLDKAAISPQEISQLTATTLIAATPGLDARLINRIPFSPDIKRMALTGVGCMGGAFGLARIADYLKGHPTESSVLFAMEPSSGLWQGSLQRDLTSMIKQLPENPGVYSDIIMTIVTAALFGDGSAAVLMVGEDHPLAQSGQPRIIDTRSVILPNTVHLMGMDLVDTGTRNILRPEVADYVKVALHKTIDPLLAEHNLSTEKIDRWMVHPGGPKIIKAVEEEFGLDDQALQESWDALAEIGNISSPTVLYILDQSLAAEQPPAGSYGLLLAMGPGFSQEAILLQW</sequence>
<dbReference type="InterPro" id="IPR016039">
    <property type="entry name" value="Thiolase-like"/>
</dbReference>
<dbReference type="EMBL" id="CAACVJ010000030">
    <property type="protein sequence ID" value="VEP11899.1"/>
    <property type="molecule type" value="Genomic_DNA"/>
</dbReference>
<keyword evidence="2" id="KW-0808">Transferase</keyword>
<proteinExistence type="inferred from homology"/>
<feature type="active site" description="Acyl-thioester intermediate" evidence="4">
    <location>
        <position position="140"/>
    </location>
</feature>